<feature type="compositionally biased region" description="Basic and acidic residues" evidence="1">
    <location>
        <begin position="313"/>
        <end position="330"/>
    </location>
</feature>
<proteinExistence type="predicted"/>
<protein>
    <recommendedName>
        <fullName evidence="5">DUF632 domain-containing protein</fullName>
    </recommendedName>
</protein>
<evidence type="ECO:0000256" key="1">
    <source>
        <dbReference type="SAM" id="MobiDB-lite"/>
    </source>
</evidence>
<feature type="compositionally biased region" description="Acidic residues" evidence="1">
    <location>
        <begin position="218"/>
        <end position="227"/>
    </location>
</feature>
<feature type="region of interest" description="Disordered" evidence="1">
    <location>
        <begin position="141"/>
        <end position="179"/>
    </location>
</feature>
<sequence>MGAANSKVEEDKALQLCRERKKFVRQALDGRYSLAAAHVMYVHSLRNTGTALGKFVESNAHVESSLYTSTSATPEPLALTEKSLSHFSFSSPSFSHRADAAYTLSPSPSPPPPTSTVYHANHMKFTGSYSREVQEKLPSPITGTVTFSSTPRNTTPDSSEKPDLSAFEDSPVPPGTPQWDFFGLFHPIDHQMPSQGGKRMNQGFEDADDIKRLREEEGIPELEDDEEKGSMDRTEEEFQDSDDEFDEPSTETLVRSFENVNRVNDESMSSPPPTAPSMRSATSEGEFMNGDKGQSPDLSSRRGKSPAVAPSSETKRTPMKDNHDEQKVTAKDFSSSIKDIGGLFIKASESGREVPRKLEANELHFRSIFPGKERASVLSVYLRTCFSCGEDRWQAQEEPAQAAMKYLTWHRTGSSRSSSSRNPLGLNLKDDTEELNDNYIGSVCMISGSHASTLDRLYAWERKLYDEVKACDEIRRNYDVKCKILRQLESKGHLDLKERTDRIGKTRASIKDLHSRIIVAIHRIDSISKRIEELRDKELQPQLEELIEGLGRMWEVMFECHKLQLNIISVAHGSSNTKIPVHSEEHRKITLDLENELGSLSSSFTKWIGAQKTYLEAINNWLGKCYLHPQKTPKRKRRRPQQTPLWKHGPPIYATCELWLEELKALPSKDVTESIKRLAADIRQFLPLQERNQGKNAKHAQTPPTSWEGGSGADSEVNMLKDYASEDWITGVDLFRLSLVEFLDKLNKYAESSVHMYVSLEKAIPDRKSTYDKSKSQP</sequence>
<feature type="domain" description="DUF632" evidence="2">
    <location>
        <begin position="334"/>
        <end position="683"/>
    </location>
</feature>
<organism evidence="4">
    <name type="scientific">Eucalyptus grandis</name>
    <name type="common">Flooded gum</name>
    <dbReference type="NCBI Taxonomy" id="71139"/>
    <lineage>
        <taxon>Eukaryota</taxon>
        <taxon>Viridiplantae</taxon>
        <taxon>Streptophyta</taxon>
        <taxon>Embryophyta</taxon>
        <taxon>Tracheophyta</taxon>
        <taxon>Spermatophyta</taxon>
        <taxon>Magnoliopsida</taxon>
        <taxon>eudicotyledons</taxon>
        <taxon>Gunneridae</taxon>
        <taxon>Pentapetalae</taxon>
        <taxon>rosids</taxon>
        <taxon>malvids</taxon>
        <taxon>Myrtales</taxon>
        <taxon>Myrtaceae</taxon>
        <taxon>Myrtoideae</taxon>
        <taxon>Eucalypteae</taxon>
        <taxon>Eucalyptus</taxon>
    </lineage>
</organism>
<evidence type="ECO:0000259" key="3">
    <source>
        <dbReference type="Pfam" id="PF04783"/>
    </source>
</evidence>
<dbReference type="KEGG" id="egr:104433923"/>
<evidence type="ECO:0008006" key="5">
    <source>
        <dbReference type="Google" id="ProtNLM"/>
    </source>
</evidence>
<dbReference type="Pfam" id="PF04783">
    <property type="entry name" value="DUF630"/>
    <property type="match status" value="1"/>
</dbReference>
<dbReference type="OMA" id="TPQWDFF"/>
<dbReference type="eggNOG" id="ENOG502QSAZ">
    <property type="taxonomic scope" value="Eukaryota"/>
</dbReference>
<feature type="domain" description="DUF630" evidence="3">
    <location>
        <begin position="1"/>
        <end position="58"/>
    </location>
</feature>
<dbReference type="EMBL" id="KK198754">
    <property type="protein sequence ID" value="KCW87289.1"/>
    <property type="molecule type" value="Genomic_DNA"/>
</dbReference>
<dbReference type="PANTHER" id="PTHR21450:SF6">
    <property type="entry name" value="EXPRESSED PROTEIN"/>
    <property type="match status" value="1"/>
</dbReference>
<gene>
    <name evidence="4" type="ORF">EUGRSUZ_B03783</name>
</gene>
<name>A0A059D9V7_EUCGR</name>
<feature type="compositionally biased region" description="Polar residues" evidence="1">
    <location>
        <begin position="141"/>
        <end position="157"/>
    </location>
</feature>
<feature type="region of interest" description="Disordered" evidence="1">
    <location>
        <begin position="690"/>
        <end position="713"/>
    </location>
</feature>
<dbReference type="FunCoup" id="A0A059D9V7">
    <property type="interactions" value="1975"/>
</dbReference>
<feature type="compositionally biased region" description="Polar residues" evidence="1">
    <location>
        <begin position="250"/>
        <end position="262"/>
    </location>
</feature>
<dbReference type="AlphaFoldDB" id="A0A059D9V7"/>
<dbReference type="PANTHER" id="PTHR21450">
    <property type="entry name" value="PROTEIN ALTERED PHOSPHATE STARVATION RESPONSE 1"/>
    <property type="match status" value="1"/>
</dbReference>
<dbReference type="Pfam" id="PF04782">
    <property type="entry name" value="DUF632"/>
    <property type="match status" value="1"/>
</dbReference>
<reference evidence="4" key="1">
    <citation type="submission" date="2013-07" db="EMBL/GenBank/DDBJ databases">
        <title>The genome of Eucalyptus grandis.</title>
        <authorList>
            <person name="Schmutz J."/>
            <person name="Hayes R."/>
            <person name="Myburg A."/>
            <person name="Tuskan G."/>
            <person name="Grattapaglia D."/>
            <person name="Rokhsar D.S."/>
        </authorList>
    </citation>
    <scope>NUCLEOTIDE SEQUENCE</scope>
    <source>
        <tissue evidence="4">Leaf extractions</tissue>
    </source>
</reference>
<evidence type="ECO:0000259" key="2">
    <source>
        <dbReference type="Pfam" id="PF04782"/>
    </source>
</evidence>
<dbReference type="InterPro" id="IPR006867">
    <property type="entry name" value="DUF632"/>
</dbReference>
<feature type="compositionally biased region" description="Acidic residues" evidence="1">
    <location>
        <begin position="234"/>
        <end position="249"/>
    </location>
</feature>
<feature type="region of interest" description="Disordered" evidence="1">
    <location>
        <begin position="213"/>
        <end position="332"/>
    </location>
</feature>
<dbReference type="InParanoid" id="A0A059D9V7"/>
<evidence type="ECO:0000313" key="4">
    <source>
        <dbReference type="EMBL" id="KCW87289.1"/>
    </source>
</evidence>
<dbReference type="InterPro" id="IPR006868">
    <property type="entry name" value="DUF630"/>
</dbReference>
<dbReference type="Gramene" id="KCW87289">
    <property type="protein sequence ID" value="KCW87289"/>
    <property type="gene ID" value="EUGRSUZ_B03783"/>
</dbReference>
<dbReference type="STRING" id="71139.A0A059D9V7"/>
<accession>A0A059D9V7</accession>
<dbReference type="OrthoDB" id="694308at2759"/>